<sequence>MELLSDEMLVDTYYAAIQFKLEPDFIRMLAIEMKRRRLNPETVRITA</sequence>
<dbReference type="Pfam" id="PF08970">
    <property type="entry name" value="Sda"/>
    <property type="match status" value="1"/>
</dbReference>
<name>A0A7W5C5V8_9BACL</name>
<organism evidence="1 2">
    <name type="scientific">Paenibacillus endophyticus</name>
    <dbReference type="NCBI Taxonomy" id="1294268"/>
    <lineage>
        <taxon>Bacteria</taxon>
        <taxon>Bacillati</taxon>
        <taxon>Bacillota</taxon>
        <taxon>Bacilli</taxon>
        <taxon>Bacillales</taxon>
        <taxon>Paenibacillaceae</taxon>
        <taxon>Paenibacillus</taxon>
    </lineage>
</organism>
<evidence type="ECO:0000313" key="1">
    <source>
        <dbReference type="EMBL" id="MBB3150664.1"/>
    </source>
</evidence>
<dbReference type="RefSeq" id="WP_183558894.1">
    <property type="nucleotide sequence ID" value="NZ_CBCSLB010000004.1"/>
</dbReference>
<dbReference type="Gene3D" id="1.10.287.1100">
    <property type="entry name" value="Sporulation inhibitor A"/>
    <property type="match status" value="1"/>
</dbReference>
<evidence type="ECO:0000313" key="2">
    <source>
        <dbReference type="Proteomes" id="UP000518605"/>
    </source>
</evidence>
<dbReference type="SUPFAM" id="SSF100985">
    <property type="entry name" value="Sporulation inhibitor Sda"/>
    <property type="match status" value="1"/>
</dbReference>
<dbReference type="Proteomes" id="UP000518605">
    <property type="component" value="Unassembled WGS sequence"/>
</dbReference>
<dbReference type="EMBL" id="JACHXW010000002">
    <property type="protein sequence ID" value="MBB3150664.1"/>
    <property type="molecule type" value="Genomic_DNA"/>
</dbReference>
<accession>A0A7W5C5V8</accession>
<dbReference type="AlphaFoldDB" id="A0A7W5C5V8"/>
<proteinExistence type="predicted"/>
<keyword evidence="2" id="KW-1185">Reference proteome</keyword>
<comment type="caution">
    <text evidence="1">The sequence shown here is derived from an EMBL/GenBank/DDBJ whole genome shotgun (WGS) entry which is preliminary data.</text>
</comment>
<gene>
    <name evidence="1" type="ORF">FHS16_000698</name>
</gene>
<protein>
    <submittedName>
        <fullName evidence="1">Developmental checkpoint coupling sporulation initiation to replication initiation</fullName>
    </submittedName>
</protein>
<dbReference type="InterPro" id="IPR015064">
    <property type="entry name" value="Sda"/>
</dbReference>
<reference evidence="1 2" key="1">
    <citation type="submission" date="2020-08" db="EMBL/GenBank/DDBJ databases">
        <title>Genomic Encyclopedia of Type Strains, Phase III (KMG-III): the genomes of soil and plant-associated and newly described type strains.</title>
        <authorList>
            <person name="Whitman W."/>
        </authorList>
    </citation>
    <scope>NUCLEOTIDE SEQUENCE [LARGE SCALE GENOMIC DNA]</scope>
    <source>
        <strain evidence="1 2">CECT 8234</strain>
    </source>
</reference>
<dbReference type="InterPro" id="IPR036916">
    <property type="entry name" value="Sda_sf"/>
</dbReference>